<reference evidence="1 2" key="1">
    <citation type="journal article" date="2023" name="BMC Biol.">
        <title>The compact genome of the sponge Oopsacas minuta (Hexactinellida) is lacking key metazoan core genes.</title>
        <authorList>
            <person name="Santini S."/>
            <person name="Schenkelaars Q."/>
            <person name="Jourda C."/>
            <person name="Duchesne M."/>
            <person name="Belahbib H."/>
            <person name="Rocher C."/>
            <person name="Selva M."/>
            <person name="Riesgo A."/>
            <person name="Vervoort M."/>
            <person name="Leys S.P."/>
            <person name="Kodjabachian L."/>
            <person name="Le Bivic A."/>
            <person name="Borchiellini C."/>
            <person name="Claverie J.M."/>
            <person name="Renard E."/>
        </authorList>
    </citation>
    <scope>NUCLEOTIDE SEQUENCE [LARGE SCALE GENOMIC DNA]</scope>
    <source>
        <strain evidence="1">SPO-2</strain>
    </source>
</reference>
<comment type="caution">
    <text evidence="1">The sequence shown here is derived from an EMBL/GenBank/DDBJ whole genome shotgun (WGS) entry which is preliminary data.</text>
</comment>
<organism evidence="1 2">
    <name type="scientific">Oopsacas minuta</name>
    <dbReference type="NCBI Taxonomy" id="111878"/>
    <lineage>
        <taxon>Eukaryota</taxon>
        <taxon>Metazoa</taxon>
        <taxon>Porifera</taxon>
        <taxon>Hexactinellida</taxon>
        <taxon>Hexasterophora</taxon>
        <taxon>Lyssacinosida</taxon>
        <taxon>Leucopsacidae</taxon>
        <taxon>Oopsacas</taxon>
    </lineage>
</organism>
<dbReference type="EMBL" id="JAKMXF010000310">
    <property type="protein sequence ID" value="KAI6650637.1"/>
    <property type="molecule type" value="Genomic_DNA"/>
</dbReference>
<dbReference type="PANTHER" id="PTHR46114">
    <property type="entry name" value="APPLE DOMAIN-CONTAINING PROTEIN"/>
    <property type="match status" value="1"/>
</dbReference>
<dbReference type="Proteomes" id="UP001165289">
    <property type="component" value="Unassembled WGS sequence"/>
</dbReference>
<evidence type="ECO:0000313" key="2">
    <source>
        <dbReference type="Proteomes" id="UP001165289"/>
    </source>
</evidence>
<evidence type="ECO:0000313" key="1">
    <source>
        <dbReference type="EMBL" id="KAI6650637.1"/>
    </source>
</evidence>
<keyword evidence="2" id="KW-1185">Reference proteome</keyword>
<protein>
    <submittedName>
        <fullName evidence="1">Uncharacterized protein</fullName>
    </submittedName>
</protein>
<proteinExistence type="predicted"/>
<dbReference type="PANTHER" id="PTHR46114:SF1">
    <property type="entry name" value="ZAD DOMAIN-CONTAINING PROTEIN"/>
    <property type="match status" value="1"/>
</dbReference>
<gene>
    <name evidence="1" type="ORF">LOD99_7687</name>
</gene>
<name>A0AAV7JP70_9METZ</name>
<dbReference type="AlphaFoldDB" id="A0AAV7JP70"/>
<sequence length="164" mass="19015">MKGFNRHKKRMWSYPDLDSARRPVLHCEEVPLSKFNPVPDLSIDCDGIDEDLDTTCHFSESEVEVSSSLSGQFNQEELNDLIRDLNLSKECSEILASRLNEKNIHSPGTKITYYRHIEEGLLHYFNQQEGLVFCNDIGGLLLEMGIQQYRPEDWRLFIIVPREA</sequence>
<accession>A0AAV7JP70</accession>